<dbReference type="Proteomes" id="UP000051530">
    <property type="component" value="Unassembled WGS sequence"/>
</dbReference>
<evidence type="ECO:0000259" key="11">
    <source>
        <dbReference type="PROSITE" id="PS50929"/>
    </source>
</evidence>
<feature type="domain" description="ABC transmembrane type-1" evidence="11">
    <location>
        <begin position="108"/>
        <end position="259"/>
    </location>
</feature>
<dbReference type="Gene3D" id="1.20.1560.10">
    <property type="entry name" value="ABC transporter type 1, transmembrane domain"/>
    <property type="match status" value="1"/>
</dbReference>
<dbReference type="InterPro" id="IPR003593">
    <property type="entry name" value="AAA+_ATPase"/>
</dbReference>
<feature type="compositionally biased region" description="Basic and acidic residues" evidence="8">
    <location>
        <begin position="330"/>
        <end position="346"/>
    </location>
</feature>
<dbReference type="InterPro" id="IPR039421">
    <property type="entry name" value="Type_1_exporter"/>
</dbReference>
<comment type="subcellular location">
    <subcellularLocation>
        <location evidence="1">Membrane</location>
        <topology evidence="1">Multi-pass membrane protein</topology>
    </subcellularLocation>
</comment>
<dbReference type="VEuPathDB" id="MicrosporidiaDB:M153_7510001393"/>
<dbReference type="InterPro" id="IPR011527">
    <property type="entry name" value="ABC1_TM_dom"/>
</dbReference>
<dbReference type="InterPro" id="IPR017871">
    <property type="entry name" value="ABC_transporter-like_CS"/>
</dbReference>
<evidence type="ECO:0000313" key="12">
    <source>
        <dbReference type="EMBL" id="KRH93579.1"/>
    </source>
</evidence>
<keyword evidence="2 9" id="KW-0812">Transmembrane</keyword>
<proteinExistence type="inferred from homology"/>
<dbReference type="OrthoDB" id="6500128at2759"/>
<dbReference type="PROSITE" id="PS50929">
    <property type="entry name" value="ABC_TM1F"/>
    <property type="match status" value="1"/>
</dbReference>
<evidence type="ECO:0000256" key="8">
    <source>
        <dbReference type="SAM" id="MobiDB-lite"/>
    </source>
</evidence>
<keyword evidence="3" id="KW-0547">Nucleotide-binding</keyword>
<dbReference type="PANTHER" id="PTHR24221">
    <property type="entry name" value="ATP-BINDING CASSETTE SUB-FAMILY B"/>
    <property type="match status" value="1"/>
</dbReference>
<feature type="region of interest" description="Disordered" evidence="8">
    <location>
        <begin position="771"/>
        <end position="802"/>
    </location>
</feature>
<protein>
    <submittedName>
        <fullName evidence="12">Mitochondrial Fe/S cluster exporter, ABC superfamily</fullName>
    </submittedName>
</protein>
<evidence type="ECO:0000256" key="6">
    <source>
        <dbReference type="ARBA" id="ARBA00023136"/>
    </source>
</evidence>
<dbReference type="GO" id="GO:0140359">
    <property type="term" value="F:ABC-type transporter activity"/>
    <property type="evidence" value="ECO:0007669"/>
    <property type="project" value="InterPro"/>
</dbReference>
<keyword evidence="6 9" id="KW-0472">Membrane</keyword>
<feature type="domain" description="ABC transporter" evidence="10">
    <location>
        <begin position="521"/>
        <end position="752"/>
    </location>
</feature>
<dbReference type="Pfam" id="PF00664">
    <property type="entry name" value="ABC_membrane"/>
    <property type="match status" value="1"/>
</dbReference>
<name>A0A0R0M592_9MICR</name>
<feature type="transmembrane region" description="Helical" evidence="9">
    <location>
        <begin position="124"/>
        <end position="148"/>
    </location>
</feature>
<feature type="region of interest" description="Disordered" evidence="8">
    <location>
        <begin position="728"/>
        <end position="750"/>
    </location>
</feature>
<accession>A0A0R0M592</accession>
<comment type="caution">
    <text evidence="12">The sequence shown here is derived from an EMBL/GenBank/DDBJ whole genome shotgun (WGS) entry which is preliminary data.</text>
</comment>
<keyword evidence="5 9" id="KW-1133">Transmembrane helix</keyword>
<evidence type="ECO:0000256" key="5">
    <source>
        <dbReference type="ARBA" id="ARBA00022989"/>
    </source>
</evidence>
<sequence>MSPLFFFIKRYLFGNTLLLFTLIPVFICMFISKYCLVRTNVYIGIISDETLDSNISYNSIIFLGVLYLLHSFFDELFTIISLGPIFEITRQSNVKFLEICLLERDLCDYRQGEIARSLIRGSEAISTIIELSLIEIFPVLVTICFAYFRIGMKIGLGAFFANVFVLTVYISLTIIITGYRVSLRRKRNKHEDIAYSQALENIRNIDTIITYKTKDHEIGKFDQTNKQIKKYHIRLDQVLAFLNFTQSFLLYSFLVIFLYKNYADMKRNLLVEYITLSLSLFHDLDKVGCIYHRFCKLIVDLKSPFISDIVKRIQIRANEQTSHKQKSHKKTDNNEQTFDKTSDKNKQTSNEIPSHKQSENDLFKVPYPKNDIEFLSTSEIEKKAKEVNENALNYKLNPQSNSNSFVEDSQSNHQFINLPKRRENDLLNVTDSLTMFDRPIYEETFTNIPHLDESIPHRDNSLTHRDHSIPHLDNSLTHLDNSITQKNHQSLSLTKFDNSIYDQWAYHKNLDKYKEILPVICLFNNVNIHYHKKNRLLSHIFLSLRKSEKIAIVGPNGTGKSSFIKSILGFVPITGQIYISENTNLVYASQDTQLFNNTVFYNLTYGMEGLSLEKVINTANLLQISDRLQKIGYNSMITECGKNLSGGQKQAIVILRSALKCLFTTKTIEKHEEIQIEYGHCGKRGCSCMNKRPDNLLYESEGHKIKCDKRGCSCMNKRNNNLLYESEGNKIKSSSSESKDNCTEISGKHTNRPFNDDYDKNFLFEHSSDKNSVHESKSNSDFTDESVESENIQTDIETSSSESEIPNNTLLLLDEATSAIDKHTEYLLLNSLFNLLQDTTILMVIHNLSYLELFDKIIFIGKEIEFDTFSNLKLKNKHFKEFYDKSRQKKEKKLVQTSKQLDVDKKLFIKSNTNLQ</sequence>
<feature type="compositionally biased region" description="Basic and acidic residues" evidence="8">
    <location>
        <begin position="353"/>
        <end position="362"/>
    </location>
</feature>
<feature type="transmembrane region" description="Helical" evidence="9">
    <location>
        <begin position="238"/>
        <end position="259"/>
    </location>
</feature>
<dbReference type="EMBL" id="LGUB01000288">
    <property type="protein sequence ID" value="KRH93579.1"/>
    <property type="molecule type" value="Genomic_DNA"/>
</dbReference>
<dbReference type="AlphaFoldDB" id="A0A0R0M592"/>
<dbReference type="PROSITE" id="PS00211">
    <property type="entry name" value="ABC_TRANSPORTER_1"/>
    <property type="match status" value="1"/>
</dbReference>
<keyword evidence="4" id="KW-0067">ATP-binding</keyword>
<dbReference type="InterPro" id="IPR027417">
    <property type="entry name" value="P-loop_NTPase"/>
</dbReference>
<comment type="similarity">
    <text evidence="7">Belongs to the ABC transporter superfamily. ABCB family. Heavy Metal importer (TC 3.A.1.210) subfamily.</text>
</comment>
<feature type="transmembrane region" description="Helical" evidence="9">
    <location>
        <begin position="12"/>
        <end position="32"/>
    </location>
</feature>
<organism evidence="12 13">
    <name type="scientific">Pseudoloma neurophilia</name>
    <dbReference type="NCBI Taxonomy" id="146866"/>
    <lineage>
        <taxon>Eukaryota</taxon>
        <taxon>Fungi</taxon>
        <taxon>Fungi incertae sedis</taxon>
        <taxon>Microsporidia</taxon>
        <taxon>Pseudoloma</taxon>
    </lineage>
</organism>
<evidence type="ECO:0000256" key="4">
    <source>
        <dbReference type="ARBA" id="ARBA00022840"/>
    </source>
</evidence>
<evidence type="ECO:0000256" key="2">
    <source>
        <dbReference type="ARBA" id="ARBA00022692"/>
    </source>
</evidence>
<evidence type="ECO:0000256" key="9">
    <source>
        <dbReference type="SAM" id="Phobius"/>
    </source>
</evidence>
<keyword evidence="13" id="KW-1185">Reference proteome</keyword>
<evidence type="ECO:0000313" key="13">
    <source>
        <dbReference type="Proteomes" id="UP000051530"/>
    </source>
</evidence>
<dbReference type="PANTHER" id="PTHR24221:SF654">
    <property type="entry name" value="ATP-BINDING CASSETTE SUB-FAMILY B MEMBER 6"/>
    <property type="match status" value="1"/>
</dbReference>
<dbReference type="GO" id="GO:0005524">
    <property type="term" value="F:ATP binding"/>
    <property type="evidence" value="ECO:0007669"/>
    <property type="project" value="UniProtKB-KW"/>
</dbReference>
<dbReference type="SUPFAM" id="SSF90123">
    <property type="entry name" value="ABC transporter transmembrane region"/>
    <property type="match status" value="1"/>
</dbReference>
<evidence type="ECO:0000256" key="1">
    <source>
        <dbReference type="ARBA" id="ARBA00004141"/>
    </source>
</evidence>
<feature type="transmembrane region" description="Helical" evidence="9">
    <location>
        <begin position="154"/>
        <end position="179"/>
    </location>
</feature>
<evidence type="ECO:0000259" key="10">
    <source>
        <dbReference type="PROSITE" id="PS50893"/>
    </source>
</evidence>
<gene>
    <name evidence="12" type="ORF">M153_7510001393</name>
</gene>
<dbReference type="InterPro" id="IPR036640">
    <property type="entry name" value="ABC1_TM_sf"/>
</dbReference>
<evidence type="ECO:0000256" key="3">
    <source>
        <dbReference type="ARBA" id="ARBA00022741"/>
    </source>
</evidence>
<dbReference type="InterPro" id="IPR003439">
    <property type="entry name" value="ABC_transporter-like_ATP-bd"/>
</dbReference>
<dbReference type="PROSITE" id="PS50893">
    <property type="entry name" value="ABC_TRANSPORTER_2"/>
    <property type="match status" value="1"/>
</dbReference>
<dbReference type="GO" id="GO:0016020">
    <property type="term" value="C:membrane"/>
    <property type="evidence" value="ECO:0007669"/>
    <property type="project" value="UniProtKB-SubCell"/>
</dbReference>
<dbReference type="Gene3D" id="3.40.50.300">
    <property type="entry name" value="P-loop containing nucleotide triphosphate hydrolases"/>
    <property type="match status" value="2"/>
</dbReference>
<dbReference type="Pfam" id="PF00005">
    <property type="entry name" value="ABC_tran"/>
    <property type="match status" value="1"/>
</dbReference>
<evidence type="ECO:0000256" key="7">
    <source>
        <dbReference type="ARBA" id="ARBA00024363"/>
    </source>
</evidence>
<dbReference type="GO" id="GO:0016887">
    <property type="term" value="F:ATP hydrolysis activity"/>
    <property type="evidence" value="ECO:0007669"/>
    <property type="project" value="InterPro"/>
</dbReference>
<dbReference type="SUPFAM" id="SSF52540">
    <property type="entry name" value="P-loop containing nucleoside triphosphate hydrolases"/>
    <property type="match status" value="2"/>
</dbReference>
<reference evidence="12 13" key="1">
    <citation type="submission" date="2015-07" db="EMBL/GenBank/DDBJ databases">
        <title>The genome of Pseudoloma neurophilia, a relevant intracellular parasite of the zebrafish.</title>
        <authorList>
            <person name="Ndikumana S."/>
            <person name="Pelin A."/>
            <person name="Sanders J."/>
            <person name="Corradi N."/>
        </authorList>
    </citation>
    <scope>NUCLEOTIDE SEQUENCE [LARGE SCALE GENOMIC DNA]</scope>
    <source>
        <strain evidence="12 13">MK1</strain>
    </source>
</reference>
<dbReference type="SMART" id="SM00382">
    <property type="entry name" value="AAA"/>
    <property type="match status" value="1"/>
</dbReference>
<feature type="region of interest" description="Disordered" evidence="8">
    <location>
        <begin position="319"/>
        <end position="362"/>
    </location>
</feature>